<evidence type="ECO:0000256" key="2">
    <source>
        <dbReference type="SAM" id="SignalP"/>
    </source>
</evidence>
<evidence type="ECO:0000256" key="1">
    <source>
        <dbReference type="SAM" id="MobiDB-lite"/>
    </source>
</evidence>
<keyword evidence="2" id="KW-0732">Signal</keyword>
<dbReference type="EMBL" id="JADQDK010000001">
    <property type="protein sequence ID" value="MBW0132893.1"/>
    <property type="molecule type" value="Genomic_DNA"/>
</dbReference>
<feature type="signal peptide" evidence="2">
    <location>
        <begin position="1"/>
        <end position="20"/>
    </location>
</feature>
<protein>
    <submittedName>
        <fullName evidence="3">DUF3558 domain-containing protein</fullName>
    </submittedName>
</protein>
<gene>
    <name evidence="3" type="ORF">I4I81_01295</name>
</gene>
<proteinExistence type="predicted"/>
<reference evidence="3 4" key="1">
    <citation type="submission" date="2020-11" db="EMBL/GenBank/DDBJ databases">
        <title>Pseudonocardia abyssalis sp. nov. and Pseudonocardia oceani sp. nov., description and phylogenomic analysis of two novel actinomycetes isolated from the deep Southern Ocean.</title>
        <authorList>
            <person name="Parra J."/>
        </authorList>
    </citation>
    <scope>NUCLEOTIDE SEQUENCE [LARGE SCALE GENOMIC DNA]</scope>
    <source>
        <strain evidence="3 4">KRD-168</strain>
    </source>
</reference>
<feature type="region of interest" description="Disordered" evidence="1">
    <location>
        <begin position="33"/>
        <end position="56"/>
    </location>
</feature>
<comment type="caution">
    <text evidence="3">The sequence shown here is derived from an EMBL/GenBank/DDBJ whole genome shotgun (WGS) entry which is preliminary data.</text>
</comment>
<organism evidence="3 4">
    <name type="scientific">Pseudonocardia abyssalis</name>
    <dbReference type="NCBI Taxonomy" id="2792008"/>
    <lineage>
        <taxon>Bacteria</taxon>
        <taxon>Bacillati</taxon>
        <taxon>Actinomycetota</taxon>
        <taxon>Actinomycetes</taxon>
        <taxon>Pseudonocardiales</taxon>
        <taxon>Pseudonocardiaceae</taxon>
        <taxon>Pseudonocardia</taxon>
    </lineage>
</organism>
<keyword evidence="4" id="KW-1185">Reference proteome</keyword>
<evidence type="ECO:0000313" key="3">
    <source>
        <dbReference type="EMBL" id="MBW0132893.1"/>
    </source>
</evidence>
<dbReference type="PROSITE" id="PS51257">
    <property type="entry name" value="PROKAR_LIPOPROTEIN"/>
    <property type="match status" value="1"/>
</dbReference>
<dbReference type="RefSeq" id="WP_218615736.1">
    <property type="nucleotide sequence ID" value="NZ_JADQDK010000001.1"/>
</dbReference>
<accession>A0ABS6UKW1</accession>
<feature type="chain" id="PRO_5045324733" evidence="2">
    <location>
        <begin position="21"/>
        <end position="197"/>
    </location>
</feature>
<evidence type="ECO:0000313" key="4">
    <source>
        <dbReference type="Proteomes" id="UP000694287"/>
    </source>
</evidence>
<sequence length="197" mass="20904">MTWRTLLLLAPMLVSLAGCAPEQVVGAGRPIADPQSTAVPAQGTPPMAGPSVRDPKDIRAIPPCDVLTDEQLRDLDLLPGTAQELKDPVTERCGWSSATDDTNPVGLEINSDTNLAVLDVVENLRGNFERYEPTEVAGHPAIRTDAVADNSCTLVIAIADHQGVSIGSNGANRPLPDPCDIPRRMGEFILSNLPPLT</sequence>
<dbReference type="Pfam" id="PF12079">
    <property type="entry name" value="DUF3558"/>
    <property type="match status" value="1"/>
</dbReference>
<name>A0ABS6UKW1_9PSEU</name>
<dbReference type="InterPro" id="IPR024520">
    <property type="entry name" value="DUF3558"/>
</dbReference>
<dbReference type="Proteomes" id="UP000694287">
    <property type="component" value="Unassembled WGS sequence"/>
</dbReference>